<comment type="caution">
    <text evidence="7">The sequence shown here is derived from an EMBL/GenBank/DDBJ whole genome shotgun (WGS) entry which is preliminary data.</text>
</comment>
<dbReference type="GO" id="GO:0046677">
    <property type="term" value="P:response to antibiotic"/>
    <property type="evidence" value="ECO:0007669"/>
    <property type="project" value="InterPro"/>
</dbReference>
<keyword evidence="4" id="KW-0804">Transcription</keyword>
<evidence type="ECO:0000259" key="6">
    <source>
        <dbReference type="PROSITE" id="PS50977"/>
    </source>
</evidence>
<sequence length="212" mass="22854">MRLSRQDILAGALDLLDEVGADNLTMRRLATALGVTNGATYWHFASKQVLLAAMAESMLAGVTNGLDRDAPWWEQLTATAHRLHAALKSRRDGARIFAGAFFPEPNALAYGETMIGILREAGMSPRDAVWTVDTITYYVVGHTIEEQAAAGLAEDDVPDLRAALDPELHPNTLAAIDDIPAPHPPEHFDHGLELIISGLRTRLGVEVVSNGG</sequence>
<dbReference type="PRINTS" id="PR00455">
    <property type="entry name" value="HTHTETR"/>
</dbReference>
<dbReference type="GO" id="GO:0045892">
    <property type="term" value="P:negative regulation of DNA-templated transcription"/>
    <property type="evidence" value="ECO:0007669"/>
    <property type="project" value="InterPro"/>
</dbReference>
<reference evidence="7 8" key="1">
    <citation type="submission" date="2020-08" db="EMBL/GenBank/DDBJ databases">
        <title>Sequencing the genomes of 1000 actinobacteria strains.</title>
        <authorList>
            <person name="Klenk H.-P."/>
        </authorList>
    </citation>
    <scope>NUCLEOTIDE SEQUENCE [LARGE SCALE GENOMIC DNA]</scope>
    <source>
        <strain evidence="7 8">DSM 43851</strain>
    </source>
</reference>
<name>A0A7W9NEE8_9PSEU</name>
<dbReference type="SUPFAM" id="SSF46689">
    <property type="entry name" value="Homeodomain-like"/>
    <property type="match status" value="1"/>
</dbReference>
<dbReference type="PANTHER" id="PTHR30055">
    <property type="entry name" value="HTH-TYPE TRANSCRIPTIONAL REGULATOR RUTR"/>
    <property type="match status" value="1"/>
</dbReference>
<dbReference type="InterPro" id="IPR004111">
    <property type="entry name" value="Repressor_TetR_C"/>
</dbReference>
<dbReference type="Gene3D" id="1.10.10.60">
    <property type="entry name" value="Homeodomain-like"/>
    <property type="match status" value="1"/>
</dbReference>
<dbReference type="Pfam" id="PF02909">
    <property type="entry name" value="TetR_C_1"/>
    <property type="match status" value="1"/>
</dbReference>
<dbReference type="Pfam" id="PF00440">
    <property type="entry name" value="TetR_N"/>
    <property type="match status" value="1"/>
</dbReference>
<organism evidence="7 8">
    <name type="scientific">Kutzneria kofuensis</name>
    <dbReference type="NCBI Taxonomy" id="103725"/>
    <lineage>
        <taxon>Bacteria</taxon>
        <taxon>Bacillati</taxon>
        <taxon>Actinomycetota</taxon>
        <taxon>Actinomycetes</taxon>
        <taxon>Pseudonocardiales</taxon>
        <taxon>Pseudonocardiaceae</taxon>
        <taxon>Kutzneria</taxon>
    </lineage>
</organism>
<dbReference type="SUPFAM" id="SSF48498">
    <property type="entry name" value="Tetracyclin repressor-like, C-terminal domain"/>
    <property type="match status" value="1"/>
</dbReference>
<dbReference type="PROSITE" id="PS50977">
    <property type="entry name" value="HTH_TETR_2"/>
    <property type="match status" value="1"/>
</dbReference>
<dbReference type="InterPro" id="IPR036271">
    <property type="entry name" value="Tet_transcr_reg_TetR-rel_C_sf"/>
</dbReference>
<evidence type="ECO:0000256" key="4">
    <source>
        <dbReference type="ARBA" id="ARBA00023163"/>
    </source>
</evidence>
<dbReference type="Gene3D" id="1.10.357.10">
    <property type="entry name" value="Tetracycline Repressor, domain 2"/>
    <property type="match status" value="1"/>
</dbReference>
<keyword evidence="1" id="KW-0678">Repressor</keyword>
<feature type="DNA-binding region" description="H-T-H motif" evidence="5">
    <location>
        <begin position="25"/>
        <end position="44"/>
    </location>
</feature>
<feature type="domain" description="HTH tetR-type" evidence="6">
    <location>
        <begin position="2"/>
        <end position="62"/>
    </location>
</feature>
<dbReference type="GO" id="GO:0003700">
    <property type="term" value="F:DNA-binding transcription factor activity"/>
    <property type="evidence" value="ECO:0007669"/>
    <property type="project" value="TreeGrafter"/>
</dbReference>
<evidence type="ECO:0000313" key="7">
    <source>
        <dbReference type="EMBL" id="MBB5890242.1"/>
    </source>
</evidence>
<keyword evidence="2" id="KW-0805">Transcription regulation</keyword>
<dbReference type="InterPro" id="IPR009057">
    <property type="entry name" value="Homeodomain-like_sf"/>
</dbReference>
<evidence type="ECO:0000256" key="3">
    <source>
        <dbReference type="ARBA" id="ARBA00023125"/>
    </source>
</evidence>
<dbReference type="GO" id="GO:0000976">
    <property type="term" value="F:transcription cis-regulatory region binding"/>
    <property type="evidence" value="ECO:0007669"/>
    <property type="project" value="TreeGrafter"/>
</dbReference>
<evidence type="ECO:0000313" key="8">
    <source>
        <dbReference type="Proteomes" id="UP000585638"/>
    </source>
</evidence>
<dbReference type="RefSeq" id="WP_184859579.1">
    <property type="nucleotide sequence ID" value="NZ_BAAAWY010000065.1"/>
</dbReference>
<dbReference type="InterPro" id="IPR050109">
    <property type="entry name" value="HTH-type_TetR-like_transc_reg"/>
</dbReference>
<gene>
    <name evidence="7" type="ORF">BJ998_001438</name>
</gene>
<dbReference type="PANTHER" id="PTHR30055:SF151">
    <property type="entry name" value="TRANSCRIPTIONAL REGULATORY PROTEIN"/>
    <property type="match status" value="1"/>
</dbReference>
<keyword evidence="3 5" id="KW-0238">DNA-binding</keyword>
<dbReference type="InterPro" id="IPR001647">
    <property type="entry name" value="HTH_TetR"/>
</dbReference>
<dbReference type="InterPro" id="IPR003012">
    <property type="entry name" value="Tet_transcr_reg_TetR"/>
</dbReference>
<dbReference type="AlphaFoldDB" id="A0A7W9NEE8"/>
<protein>
    <submittedName>
        <fullName evidence="7">TetR/AcrR family tetracycline transcriptional repressor</fullName>
    </submittedName>
</protein>
<proteinExistence type="predicted"/>
<dbReference type="EMBL" id="JACHIR010000001">
    <property type="protein sequence ID" value="MBB5890242.1"/>
    <property type="molecule type" value="Genomic_DNA"/>
</dbReference>
<dbReference type="Proteomes" id="UP000585638">
    <property type="component" value="Unassembled WGS sequence"/>
</dbReference>
<evidence type="ECO:0000256" key="5">
    <source>
        <dbReference type="PROSITE-ProRule" id="PRU00335"/>
    </source>
</evidence>
<keyword evidence="8" id="KW-1185">Reference proteome</keyword>
<evidence type="ECO:0000256" key="2">
    <source>
        <dbReference type="ARBA" id="ARBA00023015"/>
    </source>
</evidence>
<accession>A0A7W9NEE8</accession>
<evidence type="ECO:0000256" key="1">
    <source>
        <dbReference type="ARBA" id="ARBA00022491"/>
    </source>
</evidence>
<dbReference type="PRINTS" id="PR00400">
    <property type="entry name" value="TETREPRESSOR"/>
</dbReference>